<dbReference type="InterPro" id="IPR013325">
    <property type="entry name" value="RNA_pol_sigma_r2"/>
</dbReference>
<dbReference type="Proteomes" id="UP000317648">
    <property type="component" value="Chromosome"/>
</dbReference>
<evidence type="ECO:0000313" key="8">
    <source>
        <dbReference type="Proteomes" id="UP000317648"/>
    </source>
</evidence>
<dbReference type="Gene3D" id="1.10.10.10">
    <property type="entry name" value="Winged helix-like DNA-binding domain superfamily/Winged helix DNA-binding domain"/>
    <property type="match status" value="1"/>
</dbReference>
<dbReference type="EMBL" id="CP036433">
    <property type="protein sequence ID" value="QDU93244.1"/>
    <property type="molecule type" value="Genomic_DNA"/>
</dbReference>
<dbReference type="NCBIfam" id="TIGR02937">
    <property type="entry name" value="sigma70-ECF"/>
    <property type="match status" value="1"/>
</dbReference>
<keyword evidence="3" id="KW-0731">Sigma factor</keyword>
<comment type="similarity">
    <text evidence="1">Belongs to the sigma-70 factor family. ECF subfamily.</text>
</comment>
<dbReference type="GO" id="GO:0016987">
    <property type="term" value="F:sigma factor activity"/>
    <property type="evidence" value="ECO:0007669"/>
    <property type="project" value="UniProtKB-KW"/>
</dbReference>
<evidence type="ECO:0000259" key="5">
    <source>
        <dbReference type="Pfam" id="PF04542"/>
    </source>
</evidence>
<accession>A0A518DN30</accession>
<feature type="domain" description="RNA polymerase sigma-70 region 2" evidence="5">
    <location>
        <begin position="26"/>
        <end position="101"/>
    </location>
</feature>
<dbReference type="Pfam" id="PF04542">
    <property type="entry name" value="Sigma70_r2"/>
    <property type="match status" value="1"/>
</dbReference>
<dbReference type="InterPro" id="IPR013324">
    <property type="entry name" value="RNA_pol_sigma_r3/r4-like"/>
</dbReference>
<evidence type="ECO:0000256" key="1">
    <source>
        <dbReference type="ARBA" id="ARBA00010641"/>
    </source>
</evidence>
<organism evidence="7 8">
    <name type="scientific">Lignipirellula cremea</name>
    <dbReference type="NCBI Taxonomy" id="2528010"/>
    <lineage>
        <taxon>Bacteria</taxon>
        <taxon>Pseudomonadati</taxon>
        <taxon>Planctomycetota</taxon>
        <taxon>Planctomycetia</taxon>
        <taxon>Pirellulales</taxon>
        <taxon>Pirellulaceae</taxon>
        <taxon>Lignipirellula</taxon>
    </lineage>
</organism>
<evidence type="ECO:0000256" key="3">
    <source>
        <dbReference type="ARBA" id="ARBA00023082"/>
    </source>
</evidence>
<reference evidence="7 8" key="1">
    <citation type="submission" date="2019-02" db="EMBL/GenBank/DDBJ databases">
        <title>Deep-cultivation of Planctomycetes and their phenomic and genomic characterization uncovers novel biology.</title>
        <authorList>
            <person name="Wiegand S."/>
            <person name="Jogler M."/>
            <person name="Boedeker C."/>
            <person name="Pinto D."/>
            <person name="Vollmers J."/>
            <person name="Rivas-Marin E."/>
            <person name="Kohn T."/>
            <person name="Peeters S.H."/>
            <person name="Heuer A."/>
            <person name="Rast P."/>
            <person name="Oberbeckmann S."/>
            <person name="Bunk B."/>
            <person name="Jeske O."/>
            <person name="Meyerdierks A."/>
            <person name="Storesund J.E."/>
            <person name="Kallscheuer N."/>
            <person name="Luecker S."/>
            <person name="Lage O.M."/>
            <person name="Pohl T."/>
            <person name="Merkel B.J."/>
            <person name="Hornburger P."/>
            <person name="Mueller R.-W."/>
            <person name="Bruemmer F."/>
            <person name="Labrenz M."/>
            <person name="Spormann A.M."/>
            <person name="Op den Camp H."/>
            <person name="Overmann J."/>
            <person name="Amann R."/>
            <person name="Jetten M.S.M."/>
            <person name="Mascher T."/>
            <person name="Medema M.H."/>
            <person name="Devos D.P."/>
            <person name="Kaster A.-K."/>
            <person name="Ovreas L."/>
            <person name="Rohde M."/>
            <person name="Galperin M.Y."/>
            <person name="Jogler C."/>
        </authorList>
    </citation>
    <scope>NUCLEOTIDE SEQUENCE [LARGE SCALE GENOMIC DNA]</scope>
    <source>
        <strain evidence="7 8">Pla85_3_4</strain>
    </source>
</reference>
<evidence type="ECO:0000256" key="2">
    <source>
        <dbReference type="ARBA" id="ARBA00023015"/>
    </source>
</evidence>
<keyword evidence="4" id="KW-0804">Transcription</keyword>
<dbReference type="InterPro" id="IPR014284">
    <property type="entry name" value="RNA_pol_sigma-70_dom"/>
</dbReference>
<dbReference type="CDD" id="cd06171">
    <property type="entry name" value="Sigma70_r4"/>
    <property type="match status" value="1"/>
</dbReference>
<dbReference type="OrthoDB" id="260857at2"/>
<dbReference type="InterPro" id="IPR039425">
    <property type="entry name" value="RNA_pol_sigma-70-like"/>
</dbReference>
<dbReference type="AlphaFoldDB" id="A0A518DN30"/>
<dbReference type="Pfam" id="PF08281">
    <property type="entry name" value="Sigma70_r4_2"/>
    <property type="match status" value="1"/>
</dbReference>
<protein>
    <submittedName>
        <fullName evidence="7">Putative RNA polymerase sigma factor FecI</fullName>
    </submittedName>
</protein>
<feature type="domain" description="RNA polymerase sigma factor 70 region 4 type 2" evidence="6">
    <location>
        <begin position="128"/>
        <end position="181"/>
    </location>
</feature>
<dbReference type="GO" id="GO:0003677">
    <property type="term" value="F:DNA binding"/>
    <property type="evidence" value="ECO:0007669"/>
    <property type="project" value="InterPro"/>
</dbReference>
<dbReference type="InterPro" id="IPR036388">
    <property type="entry name" value="WH-like_DNA-bd_sf"/>
</dbReference>
<evidence type="ECO:0000313" key="7">
    <source>
        <dbReference type="EMBL" id="QDU93244.1"/>
    </source>
</evidence>
<sequence>MVLSQTDRSLLQRCLGRQPRAWEDFVDRFLGLVVHVVQHTAQSKSIRLSKEDAEDLVADVFFAIVSDDFASLRRFRGESSLATYLTVVARRVVVRELLKRKVPAALGEEAVEAVADNHHPPEERITNREEVDRLLEGLADPEAAVIRLYHLEGKSYSEISTAVGLAENSIGPTLTRAREKMRKAAAN</sequence>
<dbReference type="RefSeq" id="WP_145049881.1">
    <property type="nucleotide sequence ID" value="NZ_CP036433.1"/>
</dbReference>
<dbReference type="SUPFAM" id="SSF88659">
    <property type="entry name" value="Sigma3 and sigma4 domains of RNA polymerase sigma factors"/>
    <property type="match status" value="1"/>
</dbReference>
<evidence type="ECO:0000256" key="4">
    <source>
        <dbReference type="ARBA" id="ARBA00023163"/>
    </source>
</evidence>
<proteinExistence type="inferred from homology"/>
<dbReference type="GO" id="GO:0006352">
    <property type="term" value="P:DNA-templated transcription initiation"/>
    <property type="evidence" value="ECO:0007669"/>
    <property type="project" value="InterPro"/>
</dbReference>
<dbReference type="InterPro" id="IPR007627">
    <property type="entry name" value="RNA_pol_sigma70_r2"/>
</dbReference>
<keyword evidence="2" id="KW-0805">Transcription regulation</keyword>
<dbReference type="SUPFAM" id="SSF88946">
    <property type="entry name" value="Sigma2 domain of RNA polymerase sigma factors"/>
    <property type="match status" value="1"/>
</dbReference>
<gene>
    <name evidence="7" type="primary">fecI</name>
    <name evidence="7" type="ORF">Pla8534_10230</name>
</gene>
<keyword evidence="8" id="KW-1185">Reference proteome</keyword>
<dbReference type="PANTHER" id="PTHR43133:SF51">
    <property type="entry name" value="RNA POLYMERASE SIGMA FACTOR"/>
    <property type="match status" value="1"/>
</dbReference>
<name>A0A518DN30_9BACT</name>
<evidence type="ECO:0000259" key="6">
    <source>
        <dbReference type="Pfam" id="PF08281"/>
    </source>
</evidence>
<dbReference type="InterPro" id="IPR013249">
    <property type="entry name" value="RNA_pol_sigma70_r4_t2"/>
</dbReference>
<dbReference type="PANTHER" id="PTHR43133">
    <property type="entry name" value="RNA POLYMERASE ECF-TYPE SIGMA FACTO"/>
    <property type="match status" value="1"/>
</dbReference>
<dbReference type="Gene3D" id="1.10.1740.10">
    <property type="match status" value="1"/>
</dbReference>
<dbReference type="KEGG" id="lcre:Pla8534_10230"/>